<dbReference type="AlphaFoldDB" id="A0A7X5UWG4"/>
<dbReference type="Proteomes" id="UP000545493">
    <property type="component" value="Unassembled WGS sequence"/>
</dbReference>
<dbReference type="GO" id="GO:0016020">
    <property type="term" value="C:membrane"/>
    <property type="evidence" value="ECO:0007669"/>
    <property type="project" value="UniProtKB-SubCell"/>
</dbReference>
<dbReference type="InterPro" id="IPR032808">
    <property type="entry name" value="DoxX"/>
</dbReference>
<dbReference type="Pfam" id="PF13564">
    <property type="entry name" value="DoxX_2"/>
    <property type="match status" value="1"/>
</dbReference>
<evidence type="ECO:0000256" key="1">
    <source>
        <dbReference type="ARBA" id="ARBA00004141"/>
    </source>
</evidence>
<keyword evidence="2 5" id="KW-0812">Transmembrane</keyword>
<keyword evidence="7" id="KW-1185">Reference proteome</keyword>
<gene>
    <name evidence="6" type="ORF">FHU38_005332</name>
</gene>
<keyword evidence="4 5" id="KW-0472">Membrane</keyword>
<comment type="subcellular location">
    <subcellularLocation>
        <location evidence="1">Membrane</location>
        <topology evidence="1">Multi-pass membrane protein</topology>
    </subcellularLocation>
</comment>
<feature type="transmembrane region" description="Helical" evidence="5">
    <location>
        <begin position="69"/>
        <end position="88"/>
    </location>
</feature>
<evidence type="ECO:0000256" key="5">
    <source>
        <dbReference type="SAM" id="Phobius"/>
    </source>
</evidence>
<dbReference type="EMBL" id="JAAOYM010000003">
    <property type="protein sequence ID" value="NIJ14924.1"/>
    <property type="molecule type" value="Genomic_DNA"/>
</dbReference>
<evidence type="ECO:0000256" key="3">
    <source>
        <dbReference type="ARBA" id="ARBA00022989"/>
    </source>
</evidence>
<feature type="transmembrane region" description="Helical" evidence="5">
    <location>
        <begin position="94"/>
        <end position="115"/>
    </location>
</feature>
<evidence type="ECO:0000313" key="7">
    <source>
        <dbReference type="Proteomes" id="UP000545493"/>
    </source>
</evidence>
<comment type="caution">
    <text evidence="6">The sequence shown here is derived from an EMBL/GenBank/DDBJ whole genome shotgun (WGS) entry which is preliminary data.</text>
</comment>
<dbReference type="RefSeq" id="WP_167177481.1">
    <property type="nucleotide sequence ID" value="NZ_JAAOYM010000003.1"/>
</dbReference>
<name>A0A7X5UWG4_9PSEU</name>
<proteinExistence type="predicted"/>
<sequence>MSIVVGVLSLLLTIAFVGAGGARLAGAKPMRAYSEHLGLSAGVSRTIGALELAAAAGLIAGLWVRPAGLVASIGLVFLLVATVARHVSAGDPPALAAPPAALGVLAVANAVLLGLV</sequence>
<reference evidence="6 7" key="1">
    <citation type="submission" date="2020-03" db="EMBL/GenBank/DDBJ databases">
        <title>Sequencing the genomes of 1000 actinobacteria strains.</title>
        <authorList>
            <person name="Klenk H.-P."/>
        </authorList>
    </citation>
    <scope>NUCLEOTIDE SEQUENCE [LARGE SCALE GENOMIC DNA]</scope>
    <source>
        <strain evidence="6 7">DSM 45685</strain>
    </source>
</reference>
<evidence type="ECO:0000256" key="2">
    <source>
        <dbReference type="ARBA" id="ARBA00022692"/>
    </source>
</evidence>
<evidence type="ECO:0000256" key="4">
    <source>
        <dbReference type="ARBA" id="ARBA00023136"/>
    </source>
</evidence>
<evidence type="ECO:0000313" key="6">
    <source>
        <dbReference type="EMBL" id="NIJ14924.1"/>
    </source>
</evidence>
<accession>A0A7X5UWG4</accession>
<feature type="transmembrane region" description="Helical" evidence="5">
    <location>
        <begin position="43"/>
        <end position="64"/>
    </location>
</feature>
<protein>
    <submittedName>
        <fullName evidence="6">Putative membrane protein YphA (DoxX/SURF4 family)</fullName>
    </submittedName>
</protein>
<keyword evidence="3 5" id="KW-1133">Transmembrane helix</keyword>
<organism evidence="6 7">
    <name type="scientific">Saccharomonospora amisosensis</name>
    <dbReference type="NCBI Taxonomy" id="1128677"/>
    <lineage>
        <taxon>Bacteria</taxon>
        <taxon>Bacillati</taxon>
        <taxon>Actinomycetota</taxon>
        <taxon>Actinomycetes</taxon>
        <taxon>Pseudonocardiales</taxon>
        <taxon>Pseudonocardiaceae</taxon>
        <taxon>Saccharomonospora</taxon>
    </lineage>
</organism>